<dbReference type="InterPro" id="IPR002912">
    <property type="entry name" value="ACT_dom"/>
</dbReference>
<dbReference type="EMBL" id="CAFBMF010000002">
    <property type="protein sequence ID" value="CAB4887651.1"/>
    <property type="molecule type" value="Genomic_DNA"/>
</dbReference>
<evidence type="ECO:0000313" key="3">
    <source>
        <dbReference type="EMBL" id="CAB4762234.1"/>
    </source>
</evidence>
<protein>
    <submittedName>
        <fullName evidence="5">Unannotated protein</fullName>
    </submittedName>
</protein>
<dbReference type="EMBL" id="CAFBPS010000004">
    <property type="protein sequence ID" value="CAB5018432.1"/>
    <property type="molecule type" value="Genomic_DNA"/>
</dbReference>
<feature type="domain" description="ACT" evidence="1">
    <location>
        <begin position="5"/>
        <end position="85"/>
    </location>
</feature>
<organism evidence="5">
    <name type="scientific">freshwater metagenome</name>
    <dbReference type="NCBI Taxonomy" id="449393"/>
    <lineage>
        <taxon>unclassified sequences</taxon>
        <taxon>metagenomes</taxon>
        <taxon>ecological metagenomes</taxon>
    </lineage>
</organism>
<dbReference type="EMBL" id="CAFAAL010000003">
    <property type="protein sequence ID" value="CAB4791788.1"/>
    <property type="molecule type" value="Genomic_DNA"/>
</dbReference>
<evidence type="ECO:0000313" key="2">
    <source>
        <dbReference type="EMBL" id="CAB4705767.1"/>
    </source>
</evidence>
<evidence type="ECO:0000313" key="6">
    <source>
        <dbReference type="EMBL" id="CAB5018432.1"/>
    </source>
</evidence>
<name>A0A6J7EYZ4_9ZZZZ</name>
<dbReference type="AlphaFoldDB" id="A0A6J7EYZ4"/>
<accession>A0A6J7EYZ4</accession>
<sequence>MQTYVLRLWLPDIPGTLGRVAAAIGQADGDVIGIEILERGAGMAIDELIVALPTQGSTPSDEALHEDLILEKLITCVSQVEGVAVEDVHRVAQDRPDQSVLALDTAARIMETPRDERTEATCELVRDMLEADWCTVVPNGAQSPLAVSGDVPDLPWVMAFLGGISHLASDVEHEHTPADVAWAPLDLLDAGVVVGRQRGAFRLRERQHLTLIARIVSSALASS</sequence>
<proteinExistence type="predicted"/>
<reference evidence="5" key="1">
    <citation type="submission" date="2020-05" db="EMBL/GenBank/DDBJ databases">
        <authorList>
            <person name="Chiriac C."/>
            <person name="Salcher M."/>
            <person name="Ghai R."/>
            <person name="Kavagutti S V."/>
        </authorList>
    </citation>
    <scope>NUCLEOTIDE SEQUENCE</scope>
</reference>
<evidence type="ECO:0000313" key="5">
    <source>
        <dbReference type="EMBL" id="CAB4887651.1"/>
    </source>
</evidence>
<gene>
    <name evidence="2" type="ORF">UFOPK2658_00078</name>
    <name evidence="3" type="ORF">UFOPK2880_00187</name>
    <name evidence="4" type="ORF">UFOPK3004_00065</name>
    <name evidence="5" type="ORF">UFOPK3494_00053</name>
    <name evidence="6" type="ORF">UFOPK4134_00125</name>
</gene>
<dbReference type="EMBL" id="CAEZYH010000002">
    <property type="protein sequence ID" value="CAB4705767.1"/>
    <property type="molecule type" value="Genomic_DNA"/>
</dbReference>
<evidence type="ECO:0000313" key="4">
    <source>
        <dbReference type="EMBL" id="CAB4791788.1"/>
    </source>
</evidence>
<dbReference type="EMBL" id="CAEZZP010000005">
    <property type="protein sequence ID" value="CAB4762234.1"/>
    <property type="molecule type" value="Genomic_DNA"/>
</dbReference>
<evidence type="ECO:0000259" key="1">
    <source>
        <dbReference type="PROSITE" id="PS51671"/>
    </source>
</evidence>
<dbReference type="PROSITE" id="PS51671">
    <property type="entry name" value="ACT"/>
    <property type="match status" value="1"/>
</dbReference>